<proteinExistence type="predicted"/>
<name>A0ABR2VID4_9PEZI</name>
<gene>
    <name evidence="2" type="ORF">SUNI508_02814</name>
</gene>
<evidence type="ECO:0000256" key="1">
    <source>
        <dbReference type="SAM" id="MobiDB-lite"/>
    </source>
</evidence>
<protein>
    <submittedName>
        <fullName evidence="2">Uncharacterized protein</fullName>
    </submittedName>
</protein>
<organism evidence="2 3">
    <name type="scientific">Seiridium unicorne</name>
    <dbReference type="NCBI Taxonomy" id="138068"/>
    <lineage>
        <taxon>Eukaryota</taxon>
        <taxon>Fungi</taxon>
        <taxon>Dikarya</taxon>
        <taxon>Ascomycota</taxon>
        <taxon>Pezizomycotina</taxon>
        <taxon>Sordariomycetes</taxon>
        <taxon>Xylariomycetidae</taxon>
        <taxon>Amphisphaeriales</taxon>
        <taxon>Sporocadaceae</taxon>
        <taxon>Seiridium</taxon>
    </lineage>
</organism>
<accession>A0ABR2VID4</accession>
<keyword evidence="3" id="KW-1185">Reference proteome</keyword>
<evidence type="ECO:0000313" key="2">
    <source>
        <dbReference type="EMBL" id="KAK9426373.1"/>
    </source>
</evidence>
<comment type="caution">
    <text evidence="2">The sequence shown here is derived from an EMBL/GenBank/DDBJ whole genome shotgun (WGS) entry which is preliminary data.</text>
</comment>
<feature type="region of interest" description="Disordered" evidence="1">
    <location>
        <begin position="33"/>
        <end position="58"/>
    </location>
</feature>
<reference evidence="2 3" key="1">
    <citation type="journal article" date="2024" name="J. Plant Pathol.">
        <title>Sequence and assembly of the genome of Seiridium unicorne, isolate CBS 538.82, causal agent of cypress canker disease.</title>
        <authorList>
            <person name="Scali E."/>
            <person name="Rocca G.D."/>
            <person name="Danti R."/>
            <person name="Garbelotto M."/>
            <person name="Barberini S."/>
            <person name="Baroncelli R."/>
            <person name="Emiliani G."/>
        </authorList>
    </citation>
    <scope>NUCLEOTIDE SEQUENCE [LARGE SCALE GENOMIC DNA]</scope>
    <source>
        <strain evidence="2 3">BM-138-508</strain>
    </source>
</reference>
<dbReference type="Proteomes" id="UP001408356">
    <property type="component" value="Unassembled WGS sequence"/>
</dbReference>
<sequence>MHLLDQSEPEMTRTIISFYTQLGIMPETRHLTTQRVDSQDDLKTAPPTSDEPAQSPRTVQTEVAVFIDKVQMLYYTVLGTAGLDELSAGDEDLDMDVDVDVDADAGGEDETVDVFIATFNSLLVFLREVYAIPRGVAIRQKDTEGNRDSVDTVRITEDGKVTLLAFEQEINRHFARLSEEVKSLIRPAVHNFLQSFEQFYSLE</sequence>
<evidence type="ECO:0000313" key="3">
    <source>
        <dbReference type="Proteomes" id="UP001408356"/>
    </source>
</evidence>
<dbReference type="EMBL" id="JARVKF010000002">
    <property type="protein sequence ID" value="KAK9426373.1"/>
    <property type="molecule type" value="Genomic_DNA"/>
</dbReference>